<keyword evidence="1" id="KW-1133">Transmembrane helix</keyword>
<gene>
    <name evidence="2" type="ORF">FYJ60_00420</name>
</gene>
<feature type="transmembrane region" description="Helical" evidence="1">
    <location>
        <begin position="42"/>
        <end position="61"/>
    </location>
</feature>
<evidence type="ECO:0000256" key="1">
    <source>
        <dbReference type="SAM" id="Phobius"/>
    </source>
</evidence>
<evidence type="ECO:0000313" key="3">
    <source>
        <dbReference type="Proteomes" id="UP000466864"/>
    </source>
</evidence>
<organism evidence="2 3">
    <name type="scientific">Bilifractor porci</name>
    <dbReference type="NCBI Taxonomy" id="2606636"/>
    <lineage>
        <taxon>Bacteria</taxon>
        <taxon>Bacillati</taxon>
        <taxon>Bacillota</taxon>
        <taxon>Clostridia</taxon>
        <taxon>Lachnospirales</taxon>
        <taxon>Lachnospiraceae</taxon>
        <taxon>Bilifractor</taxon>
    </lineage>
</organism>
<comment type="caution">
    <text evidence="2">The sequence shown here is derived from an EMBL/GenBank/DDBJ whole genome shotgun (WGS) entry which is preliminary data.</text>
</comment>
<dbReference type="AlphaFoldDB" id="A0A7X2TNI1"/>
<evidence type="ECO:0000313" key="2">
    <source>
        <dbReference type="EMBL" id="MST80801.1"/>
    </source>
</evidence>
<name>A0A7X2TNI1_9FIRM</name>
<dbReference type="EMBL" id="VUMV01000001">
    <property type="protein sequence ID" value="MST80801.1"/>
    <property type="molecule type" value="Genomic_DNA"/>
</dbReference>
<keyword evidence="3" id="KW-1185">Reference proteome</keyword>
<proteinExistence type="predicted"/>
<sequence>MKKFFLKKSRIVFCIWAFLGIILLILISQFEGTSLQGAIGKMVILYTSGSCIISGVIHHMVQKEKAE</sequence>
<reference evidence="2 3" key="1">
    <citation type="submission" date="2019-08" db="EMBL/GenBank/DDBJ databases">
        <title>In-depth cultivation of the pig gut microbiome towards novel bacterial diversity and tailored functional studies.</title>
        <authorList>
            <person name="Wylensek D."/>
            <person name="Hitch T.C.A."/>
            <person name="Clavel T."/>
        </authorList>
    </citation>
    <scope>NUCLEOTIDE SEQUENCE [LARGE SCALE GENOMIC DNA]</scope>
    <source>
        <strain evidence="2 3">Oil+RF-744-WCA-WT-13</strain>
    </source>
</reference>
<accession>A0A7X2TNI1</accession>
<feature type="transmembrane region" description="Helical" evidence="1">
    <location>
        <begin position="12"/>
        <end position="30"/>
    </location>
</feature>
<keyword evidence="1" id="KW-0472">Membrane</keyword>
<protein>
    <submittedName>
        <fullName evidence="2">Uncharacterized protein</fullName>
    </submittedName>
</protein>
<keyword evidence="1" id="KW-0812">Transmembrane</keyword>
<dbReference type="RefSeq" id="WP_154456620.1">
    <property type="nucleotide sequence ID" value="NZ_VUMV01000001.1"/>
</dbReference>
<dbReference type="Proteomes" id="UP000466864">
    <property type="component" value="Unassembled WGS sequence"/>
</dbReference>